<dbReference type="InterPro" id="IPR000595">
    <property type="entry name" value="cNMP-bd_dom"/>
</dbReference>
<dbReference type="InterPro" id="IPR018490">
    <property type="entry name" value="cNMP-bd_dom_sf"/>
</dbReference>
<reference evidence="2 3" key="1">
    <citation type="journal article" date="2015" name="Plant Cell">
        <title>Oil accumulation by the oleaginous diatom Fistulifera solaris as revealed by the genome and transcriptome.</title>
        <authorList>
            <person name="Tanaka T."/>
            <person name="Maeda Y."/>
            <person name="Veluchamy A."/>
            <person name="Tanaka M."/>
            <person name="Abida H."/>
            <person name="Marechal E."/>
            <person name="Bowler C."/>
            <person name="Muto M."/>
            <person name="Sunaga Y."/>
            <person name="Tanaka M."/>
            <person name="Yoshino T."/>
            <person name="Taniguchi T."/>
            <person name="Fukuda Y."/>
            <person name="Nemoto M."/>
            <person name="Matsumoto M."/>
            <person name="Wong P.S."/>
            <person name="Aburatani S."/>
            <person name="Fujibuchi W."/>
        </authorList>
    </citation>
    <scope>NUCLEOTIDE SEQUENCE [LARGE SCALE GENOMIC DNA]</scope>
    <source>
        <strain evidence="2 3">JPCC DA0580</strain>
    </source>
</reference>
<evidence type="ECO:0000313" key="2">
    <source>
        <dbReference type="EMBL" id="GAX17638.1"/>
    </source>
</evidence>
<keyword evidence="3" id="KW-1185">Reference proteome</keyword>
<dbReference type="Proteomes" id="UP000198406">
    <property type="component" value="Unassembled WGS sequence"/>
</dbReference>
<dbReference type="InParanoid" id="A0A1Z5JV40"/>
<evidence type="ECO:0000259" key="1">
    <source>
        <dbReference type="PROSITE" id="PS50042"/>
    </source>
</evidence>
<feature type="domain" description="Cyclic nucleotide-binding" evidence="1">
    <location>
        <begin position="28"/>
        <end position="149"/>
    </location>
</feature>
<name>A0A1Z5JV40_FISSO</name>
<organism evidence="2 3">
    <name type="scientific">Fistulifera solaris</name>
    <name type="common">Oleaginous diatom</name>
    <dbReference type="NCBI Taxonomy" id="1519565"/>
    <lineage>
        <taxon>Eukaryota</taxon>
        <taxon>Sar</taxon>
        <taxon>Stramenopiles</taxon>
        <taxon>Ochrophyta</taxon>
        <taxon>Bacillariophyta</taxon>
        <taxon>Bacillariophyceae</taxon>
        <taxon>Bacillariophycidae</taxon>
        <taxon>Naviculales</taxon>
        <taxon>Naviculaceae</taxon>
        <taxon>Fistulifera</taxon>
    </lineage>
</organism>
<dbReference type="PROSITE" id="PS50042">
    <property type="entry name" value="CNMP_BINDING_3"/>
    <property type="match status" value="1"/>
</dbReference>
<proteinExistence type="predicted"/>
<gene>
    <name evidence="2" type="ORF">FisN_18Lh295</name>
</gene>
<dbReference type="EMBL" id="BDSP01000118">
    <property type="protein sequence ID" value="GAX17638.1"/>
    <property type="molecule type" value="Genomic_DNA"/>
</dbReference>
<accession>A0A1Z5JV40</accession>
<sequence length="431" mass="47914">MTILATMLSNQSAHDDDTCEKLLRECEMFHKVQPKHLSAIAQMMDYKVLTKGQVLLQQDQPSDRFFLLESGHVKRKRVDGDGKTHNVEFAIKAKSINSMRIISGEPSFSTVTCTSAECHLFEMKRERFLNMLREKPELSVQIAEGLCEELRKGSKKYSTPMLEQTQTEVNLSAVSIAAGIESYYRSALNAKINQSLTGVKASYFPNMHIQVPTRITYICGFKLLRSYFDQNVQPEAYNNNETAVRLGTAVAPGIIMTPVSSILEATNAGHLNPEPMHTRWLRGIVPRAGREIIFGVGLNQMSDYFQERLEPLTGNNPMLANALGSLSAGVVSGYLSHVPHNLSTLKLLDPSASYGQLYAKFVQTSVPPSVEPIIAHWPAQTLVRSVLATLWPRGVMVRTAQIVGSFIILNGTINYLQLKEHLKIQRAIGAV</sequence>
<dbReference type="Pfam" id="PF00027">
    <property type="entry name" value="cNMP_binding"/>
    <property type="match status" value="1"/>
</dbReference>
<dbReference type="OrthoDB" id="58719at2759"/>
<dbReference type="SUPFAM" id="SSF51206">
    <property type="entry name" value="cAMP-binding domain-like"/>
    <property type="match status" value="1"/>
</dbReference>
<dbReference type="Gene3D" id="2.60.120.10">
    <property type="entry name" value="Jelly Rolls"/>
    <property type="match status" value="1"/>
</dbReference>
<dbReference type="InterPro" id="IPR014710">
    <property type="entry name" value="RmlC-like_jellyroll"/>
</dbReference>
<dbReference type="SMART" id="SM00100">
    <property type="entry name" value="cNMP"/>
    <property type="match status" value="1"/>
</dbReference>
<dbReference type="AlphaFoldDB" id="A0A1Z5JV40"/>
<evidence type="ECO:0000313" key="3">
    <source>
        <dbReference type="Proteomes" id="UP000198406"/>
    </source>
</evidence>
<comment type="caution">
    <text evidence="2">The sequence shown here is derived from an EMBL/GenBank/DDBJ whole genome shotgun (WGS) entry which is preliminary data.</text>
</comment>
<dbReference type="CDD" id="cd00038">
    <property type="entry name" value="CAP_ED"/>
    <property type="match status" value="1"/>
</dbReference>
<protein>
    <recommendedName>
        <fullName evidence="1">Cyclic nucleotide-binding domain-containing protein</fullName>
    </recommendedName>
</protein>